<comment type="caution">
    <text evidence="2">The sequence shown here is derived from an EMBL/GenBank/DDBJ whole genome shotgun (WGS) entry which is preliminary data.</text>
</comment>
<protein>
    <submittedName>
        <fullName evidence="2">Uncharacterized protein</fullName>
    </submittedName>
</protein>
<evidence type="ECO:0000256" key="1">
    <source>
        <dbReference type="SAM" id="MobiDB-lite"/>
    </source>
</evidence>
<accession>A0A9D4U5Z2</accession>
<evidence type="ECO:0000313" key="2">
    <source>
        <dbReference type="EMBL" id="KAI5061632.1"/>
    </source>
</evidence>
<proteinExistence type="predicted"/>
<name>A0A9D4U5Z2_ADICA</name>
<organism evidence="2 3">
    <name type="scientific">Adiantum capillus-veneris</name>
    <name type="common">Maidenhair fern</name>
    <dbReference type="NCBI Taxonomy" id="13818"/>
    <lineage>
        <taxon>Eukaryota</taxon>
        <taxon>Viridiplantae</taxon>
        <taxon>Streptophyta</taxon>
        <taxon>Embryophyta</taxon>
        <taxon>Tracheophyta</taxon>
        <taxon>Polypodiopsida</taxon>
        <taxon>Polypodiidae</taxon>
        <taxon>Polypodiales</taxon>
        <taxon>Pteridineae</taxon>
        <taxon>Pteridaceae</taxon>
        <taxon>Vittarioideae</taxon>
        <taxon>Adiantum</taxon>
    </lineage>
</organism>
<gene>
    <name evidence="2" type="ORF">GOP47_0024137</name>
</gene>
<evidence type="ECO:0000313" key="3">
    <source>
        <dbReference type="Proteomes" id="UP000886520"/>
    </source>
</evidence>
<dbReference type="AlphaFoldDB" id="A0A9D4U5Z2"/>
<keyword evidence="3" id="KW-1185">Reference proteome</keyword>
<dbReference type="Proteomes" id="UP000886520">
    <property type="component" value="Chromosome 23"/>
</dbReference>
<sequence length="105" mass="11504">MQGVVQVEVGPSSPTSLCAHGCTCRASASMQACGHAIFLSYLHAIPCTNFAMAAREIERDALQERSLRDSENEREREDHASSPPPCLLLPPGNCLTWIHRPTFLI</sequence>
<feature type="region of interest" description="Disordered" evidence="1">
    <location>
        <begin position="62"/>
        <end position="85"/>
    </location>
</feature>
<feature type="compositionally biased region" description="Basic and acidic residues" evidence="1">
    <location>
        <begin position="62"/>
        <end position="80"/>
    </location>
</feature>
<reference evidence="2" key="1">
    <citation type="submission" date="2021-01" db="EMBL/GenBank/DDBJ databases">
        <title>Adiantum capillus-veneris genome.</title>
        <authorList>
            <person name="Fang Y."/>
            <person name="Liao Q."/>
        </authorList>
    </citation>
    <scope>NUCLEOTIDE SEQUENCE</scope>
    <source>
        <strain evidence="2">H3</strain>
        <tissue evidence="2">Leaf</tissue>
    </source>
</reference>
<dbReference type="EMBL" id="JABFUD020000023">
    <property type="protein sequence ID" value="KAI5061632.1"/>
    <property type="molecule type" value="Genomic_DNA"/>
</dbReference>